<keyword evidence="1" id="KW-1133">Transmembrane helix</keyword>
<dbReference type="InterPro" id="IPR018638">
    <property type="entry name" value="DUF2061_membrane"/>
</dbReference>
<feature type="transmembrane region" description="Helical" evidence="1">
    <location>
        <begin position="50"/>
        <end position="68"/>
    </location>
</feature>
<organism evidence="3 4">
    <name type="scientific">Phenylobacterium soli</name>
    <dbReference type="NCBI Taxonomy" id="2170551"/>
    <lineage>
        <taxon>Bacteria</taxon>
        <taxon>Pseudomonadati</taxon>
        <taxon>Pseudomonadota</taxon>
        <taxon>Alphaproteobacteria</taxon>
        <taxon>Caulobacterales</taxon>
        <taxon>Caulobacteraceae</taxon>
        <taxon>Phenylobacterium</taxon>
    </lineage>
</organism>
<comment type="caution">
    <text evidence="3">The sequence shown here is derived from an EMBL/GenBank/DDBJ whole genome shotgun (WGS) entry which is preliminary data.</text>
</comment>
<dbReference type="EMBL" id="QFYQ01000001">
    <property type="protein sequence ID" value="RAK54962.1"/>
    <property type="molecule type" value="Genomic_DNA"/>
</dbReference>
<dbReference type="OrthoDB" id="9133582at2"/>
<proteinExistence type="predicted"/>
<name>A0A328AJC5_9CAUL</name>
<protein>
    <recommendedName>
        <fullName evidence="2">DUF2061 domain-containing protein</fullName>
    </recommendedName>
</protein>
<evidence type="ECO:0000313" key="3">
    <source>
        <dbReference type="EMBL" id="RAK54962.1"/>
    </source>
</evidence>
<feature type="transmembrane region" description="Helical" evidence="1">
    <location>
        <begin position="27"/>
        <end position="44"/>
    </location>
</feature>
<keyword evidence="1" id="KW-0472">Membrane</keyword>
<reference evidence="4" key="1">
    <citation type="submission" date="2018-05" db="EMBL/GenBank/DDBJ databases">
        <authorList>
            <person name="Li X."/>
        </authorList>
    </citation>
    <scope>NUCLEOTIDE SEQUENCE [LARGE SCALE GENOMIC DNA]</scope>
    <source>
        <strain evidence="4">LX32</strain>
    </source>
</reference>
<dbReference type="Pfam" id="PF09834">
    <property type="entry name" value="DUF2061"/>
    <property type="match status" value="1"/>
</dbReference>
<feature type="domain" description="DUF2061" evidence="2">
    <location>
        <begin position="23"/>
        <end position="74"/>
    </location>
</feature>
<keyword evidence="1" id="KW-0812">Transmembrane</keyword>
<evidence type="ECO:0000256" key="1">
    <source>
        <dbReference type="SAM" id="Phobius"/>
    </source>
</evidence>
<gene>
    <name evidence="3" type="ORF">DJ017_10690</name>
</gene>
<dbReference type="Proteomes" id="UP000249254">
    <property type="component" value="Unassembled WGS sequence"/>
</dbReference>
<accession>A0A328AJC5</accession>
<sequence>MWDLAGRSDAHAAAAVTSGRRSLVKAITYRLVVMCADAAAIYLLTGKWRLAAGFMIASSVYTTALYFLHERLWARIGWGRQLEPRGTQDQPQSRLA</sequence>
<keyword evidence="4" id="KW-1185">Reference proteome</keyword>
<evidence type="ECO:0000313" key="4">
    <source>
        <dbReference type="Proteomes" id="UP000249254"/>
    </source>
</evidence>
<dbReference type="AlphaFoldDB" id="A0A328AJC5"/>
<evidence type="ECO:0000259" key="2">
    <source>
        <dbReference type="Pfam" id="PF09834"/>
    </source>
</evidence>
<dbReference type="RefSeq" id="WP_111528712.1">
    <property type="nucleotide sequence ID" value="NZ_JBHRSG010000004.1"/>
</dbReference>